<name>A0ABU1QXM0_9BACT</name>
<accession>A0ABU1QXM0</accession>
<evidence type="ECO:0000313" key="2">
    <source>
        <dbReference type="EMBL" id="MDR6805404.1"/>
    </source>
</evidence>
<keyword evidence="1" id="KW-0732">Signal</keyword>
<protein>
    <submittedName>
        <fullName evidence="2">Uncharacterized protein</fullName>
    </submittedName>
</protein>
<keyword evidence="3" id="KW-1185">Reference proteome</keyword>
<sequence length="213" mass="23754">MKYFTHIAFLALLLIPTLTFSQQTEEQQVKKTFDDYKSAILNDKGEEAVEKVDTKTITYYGDILGKVKTADSVTVDKLSLMDKLMVLIIRHRISKEEIMTTNGKQLLVTAIKMGMVGKSSVMNNEVGAVKVNGNFASGELLVRGQKTPLSFEFNKENGAWKLDLTAVFPAGEAAFRQMVKQSGEAENDYLLSLIELTSNKEPGPEVWVPTQQR</sequence>
<gene>
    <name evidence="2" type="ORF">J2W84_002450</name>
</gene>
<organism evidence="2 3">
    <name type="scientific">Dyadobacter fermentans</name>
    <dbReference type="NCBI Taxonomy" id="94254"/>
    <lineage>
        <taxon>Bacteria</taxon>
        <taxon>Pseudomonadati</taxon>
        <taxon>Bacteroidota</taxon>
        <taxon>Cytophagia</taxon>
        <taxon>Cytophagales</taxon>
        <taxon>Spirosomataceae</taxon>
        <taxon>Dyadobacter</taxon>
    </lineage>
</organism>
<reference evidence="2 3" key="1">
    <citation type="submission" date="2023-07" db="EMBL/GenBank/DDBJ databases">
        <title>Sorghum-associated microbial communities from plants grown in Nebraska, USA.</title>
        <authorList>
            <person name="Schachtman D."/>
        </authorList>
    </citation>
    <scope>NUCLEOTIDE SEQUENCE [LARGE SCALE GENOMIC DNA]</scope>
    <source>
        <strain evidence="2 3">BE57</strain>
    </source>
</reference>
<dbReference type="Proteomes" id="UP001264980">
    <property type="component" value="Unassembled WGS sequence"/>
</dbReference>
<proteinExistence type="predicted"/>
<comment type="caution">
    <text evidence="2">The sequence shown here is derived from an EMBL/GenBank/DDBJ whole genome shotgun (WGS) entry which is preliminary data.</text>
</comment>
<dbReference type="RefSeq" id="WP_309983187.1">
    <property type="nucleotide sequence ID" value="NZ_JAVDTI010000002.1"/>
</dbReference>
<evidence type="ECO:0000256" key="1">
    <source>
        <dbReference type="SAM" id="SignalP"/>
    </source>
</evidence>
<dbReference type="EMBL" id="JAVDTI010000002">
    <property type="protein sequence ID" value="MDR6805404.1"/>
    <property type="molecule type" value="Genomic_DNA"/>
</dbReference>
<evidence type="ECO:0000313" key="3">
    <source>
        <dbReference type="Proteomes" id="UP001264980"/>
    </source>
</evidence>
<feature type="signal peptide" evidence="1">
    <location>
        <begin position="1"/>
        <end position="21"/>
    </location>
</feature>
<feature type="chain" id="PRO_5047533100" evidence="1">
    <location>
        <begin position="22"/>
        <end position="213"/>
    </location>
</feature>